<keyword evidence="3" id="KW-0964">Secreted</keyword>
<evidence type="ECO:0000256" key="6">
    <source>
        <dbReference type="ARBA" id="ARBA00023121"/>
    </source>
</evidence>
<dbReference type="Gene3D" id="1.20.120.1100">
    <property type="match status" value="1"/>
</dbReference>
<dbReference type="GO" id="GO:0008289">
    <property type="term" value="F:lipid binding"/>
    <property type="evidence" value="ECO:0007669"/>
    <property type="project" value="UniProtKB-KW"/>
</dbReference>
<evidence type="ECO:0000313" key="9">
    <source>
        <dbReference type="WBParaSite" id="NBR_0001560501-mRNA-1"/>
    </source>
</evidence>
<evidence type="ECO:0000313" key="8">
    <source>
        <dbReference type="Proteomes" id="UP000271162"/>
    </source>
</evidence>
<dbReference type="EMBL" id="UYSL01021811">
    <property type="protein sequence ID" value="VDL79200.1"/>
    <property type="molecule type" value="Genomic_DNA"/>
</dbReference>
<evidence type="ECO:0000313" key="7">
    <source>
        <dbReference type="EMBL" id="VDL79200.1"/>
    </source>
</evidence>
<organism evidence="9">
    <name type="scientific">Nippostrongylus brasiliensis</name>
    <name type="common">Rat hookworm</name>
    <dbReference type="NCBI Taxonomy" id="27835"/>
    <lineage>
        <taxon>Eukaryota</taxon>
        <taxon>Metazoa</taxon>
        <taxon>Ecdysozoa</taxon>
        <taxon>Nematoda</taxon>
        <taxon>Chromadorea</taxon>
        <taxon>Rhabditida</taxon>
        <taxon>Rhabditina</taxon>
        <taxon>Rhabditomorpha</taxon>
        <taxon>Strongyloidea</taxon>
        <taxon>Heligmosomidae</taxon>
        <taxon>Nippostrongylus</taxon>
    </lineage>
</organism>
<keyword evidence="6" id="KW-0446">Lipid-binding</keyword>
<gene>
    <name evidence="7" type="ORF">NBR_LOCUS15606</name>
</gene>
<dbReference type="WBParaSite" id="NBR_0001560501-mRNA-1">
    <property type="protein sequence ID" value="NBR_0001560501-mRNA-1"/>
    <property type="gene ID" value="NBR_0001560501"/>
</dbReference>
<dbReference type="OMA" id="QCGEMID"/>
<reference evidence="7 8" key="2">
    <citation type="submission" date="2018-11" db="EMBL/GenBank/DDBJ databases">
        <authorList>
            <consortium name="Pathogen Informatics"/>
        </authorList>
    </citation>
    <scope>NUCLEOTIDE SEQUENCE [LARGE SCALE GENOMIC DNA]</scope>
</reference>
<evidence type="ECO:0000256" key="5">
    <source>
        <dbReference type="ARBA" id="ARBA00023054"/>
    </source>
</evidence>
<evidence type="ECO:0000256" key="1">
    <source>
        <dbReference type="ARBA" id="ARBA00004613"/>
    </source>
</evidence>
<reference evidence="9" key="1">
    <citation type="submission" date="2017-02" db="UniProtKB">
        <authorList>
            <consortium name="WormBaseParasite"/>
        </authorList>
    </citation>
    <scope>IDENTIFICATION</scope>
</reference>
<accession>A0A0N4YFR1</accession>
<evidence type="ECO:0000256" key="3">
    <source>
        <dbReference type="ARBA" id="ARBA00022525"/>
    </source>
</evidence>
<protein>
    <submittedName>
        <fullName evidence="9">DUF659 domain-containing protein</fullName>
    </submittedName>
</protein>
<dbReference type="InterPro" id="IPR008632">
    <property type="entry name" value="Gp-FAR-1"/>
</dbReference>
<sequence length="153" mass="17235">MISTLPPAVKSLFPKENIEFADSITKEESEKTELQTTVCKRPYLYRVLVQVFNKHACFDEIGEMIEAVKEKSPELAKRMRVVLDGNCARLATLSPEAIAYSKKVVHFVTHVMCSLTLGKQFTVEKAEELHKEFHALPAADQAALKKANPDIQF</sequence>
<dbReference type="Pfam" id="PF05823">
    <property type="entry name" value="Gp-FAR-1"/>
    <property type="match status" value="1"/>
</dbReference>
<keyword evidence="5" id="KW-0175">Coiled coil</keyword>
<keyword evidence="8" id="KW-1185">Reference proteome</keyword>
<dbReference type="Proteomes" id="UP000271162">
    <property type="component" value="Unassembled WGS sequence"/>
</dbReference>
<evidence type="ECO:0000256" key="2">
    <source>
        <dbReference type="ARBA" id="ARBA00006648"/>
    </source>
</evidence>
<comment type="similarity">
    <text evidence="2">Belongs to the fatty-acid and retinol-binding protein (FARBP) family.</text>
</comment>
<evidence type="ECO:0000256" key="4">
    <source>
        <dbReference type="ARBA" id="ARBA00022729"/>
    </source>
</evidence>
<dbReference type="GO" id="GO:0005576">
    <property type="term" value="C:extracellular region"/>
    <property type="evidence" value="ECO:0007669"/>
    <property type="project" value="UniProtKB-SubCell"/>
</dbReference>
<name>A0A0N4YFR1_NIPBR</name>
<proteinExistence type="inferred from homology"/>
<comment type="subcellular location">
    <subcellularLocation>
        <location evidence="1">Secreted</location>
    </subcellularLocation>
</comment>
<keyword evidence="4" id="KW-0732">Signal</keyword>
<dbReference type="AlphaFoldDB" id="A0A0N4YFR1"/>